<sequence length="179" mass="20924">MDEITAVRTFFAQRHITLNDEWEENVVRYIKLNVHKVDEDLESYNLPEVVFEQWLYSDLRESTRPVLNVPEKANSITIVKPALLQLMSIVDISESYYGQYRSRVMDLSKDDSEFRDPSEIPREQEKTKVGTKEINKFFVQPKKTMLMYEFSDGNIPLKAVLGDSICGLDYIINSKIYMP</sequence>
<name>A0AC34FYI5_9BILA</name>
<accession>A0AC34FYI5</accession>
<dbReference type="Proteomes" id="UP000887579">
    <property type="component" value="Unplaced"/>
</dbReference>
<reference evidence="2" key="1">
    <citation type="submission" date="2022-11" db="UniProtKB">
        <authorList>
            <consortium name="WormBaseParasite"/>
        </authorList>
    </citation>
    <scope>IDENTIFICATION</scope>
</reference>
<organism evidence="1 2">
    <name type="scientific">Panagrolaimus sp. ES5</name>
    <dbReference type="NCBI Taxonomy" id="591445"/>
    <lineage>
        <taxon>Eukaryota</taxon>
        <taxon>Metazoa</taxon>
        <taxon>Ecdysozoa</taxon>
        <taxon>Nematoda</taxon>
        <taxon>Chromadorea</taxon>
        <taxon>Rhabditida</taxon>
        <taxon>Tylenchina</taxon>
        <taxon>Panagrolaimomorpha</taxon>
        <taxon>Panagrolaimoidea</taxon>
        <taxon>Panagrolaimidae</taxon>
        <taxon>Panagrolaimus</taxon>
    </lineage>
</organism>
<protein>
    <submittedName>
        <fullName evidence="2">RecQ mediated genome instability protein 1-like N-terminal helical domain-containing protein</fullName>
    </submittedName>
</protein>
<evidence type="ECO:0000313" key="2">
    <source>
        <dbReference type="WBParaSite" id="ES5_v2.g22237.t1"/>
    </source>
</evidence>
<evidence type="ECO:0000313" key="1">
    <source>
        <dbReference type="Proteomes" id="UP000887579"/>
    </source>
</evidence>
<dbReference type="WBParaSite" id="ES5_v2.g22237.t1">
    <property type="protein sequence ID" value="ES5_v2.g22237.t1"/>
    <property type="gene ID" value="ES5_v2.g22237"/>
</dbReference>
<proteinExistence type="predicted"/>